<evidence type="ECO:0000256" key="5">
    <source>
        <dbReference type="ARBA" id="ARBA00022840"/>
    </source>
</evidence>
<dbReference type="NCBIfam" id="NF008453">
    <property type="entry name" value="PRK11308.1"/>
    <property type="match status" value="2"/>
</dbReference>
<sequence>MSLLNIQNLTLSIGDSAILKDVSLSVAPGEIVAVTGESGSGKSMTALAVMQLLPELAQANGTLSLDGINLLEQSEEQLCALRGASIGMVFQEPMTALNPVKTIGDQVMETILIHKAMSSANARQHAQEMLERVGLPADRFPLNRFPHELSGGQRQRVVIAMAIALRPKLLIADEPTTALDVTTQAQILALLKDLVQDFGMGLLMITHDLAVVADLADRIVVMRHGVVVESGTTQGLLANMQHPYTRMLFAASNHQVALPPAPAPKPLLQVKGAVRDYRVPRKSLFGAPGHYRAVKDVSFTLNRGERLGLVGESGCGKSTLTRAILGLEPLQGGEILLDGGPISINQSAEQRRKMQVVFQDPFGSFNPRHRVDRLITEPFHLLDKPPTGSARRDLIAETLTAVGLSPDDAAKFIHQFSGGQRQRIAIARALITRPELILFDEAVSALDVSVRAQILDLLAELCKSYALTYLFISHDLNVVRTITDRVLVMKAGEIVEQGATEAVFTSPKHAYTQSLLAAAPVLPDLGKGANVA</sequence>
<dbReference type="PANTHER" id="PTHR43776:SF7">
    <property type="entry name" value="D,D-DIPEPTIDE TRANSPORT ATP-BINDING PROTEIN DDPF-RELATED"/>
    <property type="match status" value="1"/>
</dbReference>
<dbReference type="AlphaFoldDB" id="A0A6A4RP49"/>
<feature type="domain" description="ABC transporter" evidence="6">
    <location>
        <begin position="4"/>
        <end position="249"/>
    </location>
</feature>
<keyword evidence="5 7" id="KW-0067">ATP-binding</keyword>
<dbReference type="SMART" id="SM00382">
    <property type="entry name" value="AAA"/>
    <property type="match status" value="2"/>
</dbReference>
<evidence type="ECO:0000313" key="8">
    <source>
        <dbReference type="Proteomes" id="UP000441586"/>
    </source>
</evidence>
<dbReference type="InterPro" id="IPR003439">
    <property type="entry name" value="ABC_transporter-like_ATP-bd"/>
</dbReference>
<evidence type="ECO:0000256" key="4">
    <source>
        <dbReference type="ARBA" id="ARBA00022741"/>
    </source>
</evidence>
<dbReference type="CDD" id="cd03257">
    <property type="entry name" value="ABC_NikE_OppD_transporters"/>
    <property type="match status" value="2"/>
</dbReference>
<evidence type="ECO:0000256" key="3">
    <source>
        <dbReference type="ARBA" id="ARBA00022448"/>
    </source>
</evidence>
<dbReference type="FunFam" id="3.40.50.300:FF:000016">
    <property type="entry name" value="Oligopeptide ABC transporter ATP-binding component"/>
    <property type="match status" value="1"/>
</dbReference>
<dbReference type="InterPro" id="IPR027417">
    <property type="entry name" value="P-loop_NTPase"/>
</dbReference>
<dbReference type="InterPro" id="IPR013563">
    <property type="entry name" value="Oligopep_ABC_C"/>
</dbReference>
<name>A0A6A4RP49_9RHOB</name>
<dbReference type="PROSITE" id="PS50893">
    <property type="entry name" value="ABC_TRANSPORTER_2"/>
    <property type="match status" value="2"/>
</dbReference>
<dbReference type="PANTHER" id="PTHR43776">
    <property type="entry name" value="TRANSPORT ATP-BINDING PROTEIN"/>
    <property type="match status" value="1"/>
</dbReference>
<dbReference type="RefSeq" id="WP_158976181.1">
    <property type="nucleotide sequence ID" value="NZ_WSFO01000001.1"/>
</dbReference>
<dbReference type="Gene3D" id="3.40.50.300">
    <property type="entry name" value="P-loop containing nucleotide triphosphate hydrolases"/>
    <property type="match status" value="2"/>
</dbReference>
<dbReference type="NCBIfam" id="NF007739">
    <property type="entry name" value="PRK10419.1"/>
    <property type="match status" value="2"/>
</dbReference>
<comment type="caution">
    <text evidence="7">The sequence shown here is derived from an EMBL/GenBank/DDBJ whole genome shotgun (WGS) entry which is preliminary data.</text>
</comment>
<reference evidence="7 8" key="1">
    <citation type="submission" date="2019-12" db="EMBL/GenBank/DDBJ databases">
        <authorList>
            <person name="Zhang Y.-J."/>
        </authorList>
    </citation>
    <scope>NUCLEOTIDE SEQUENCE [LARGE SCALE GENOMIC DNA]</scope>
    <source>
        <strain evidence="7 8">H18S-6</strain>
    </source>
</reference>
<evidence type="ECO:0000259" key="6">
    <source>
        <dbReference type="PROSITE" id="PS50893"/>
    </source>
</evidence>
<comment type="subcellular location">
    <subcellularLocation>
        <location evidence="1">Cell inner membrane</location>
        <topology evidence="1">Peripheral membrane protein</topology>
    </subcellularLocation>
</comment>
<keyword evidence="3" id="KW-0813">Transport</keyword>
<dbReference type="Pfam" id="PF08352">
    <property type="entry name" value="oligo_HPY"/>
    <property type="match status" value="2"/>
</dbReference>
<dbReference type="GO" id="GO:0005886">
    <property type="term" value="C:plasma membrane"/>
    <property type="evidence" value="ECO:0007669"/>
    <property type="project" value="UniProtKB-SubCell"/>
</dbReference>
<evidence type="ECO:0000313" key="7">
    <source>
        <dbReference type="EMBL" id="KAE9632272.1"/>
    </source>
</evidence>
<protein>
    <submittedName>
        <fullName evidence="7">Dipeptide ABC transporter ATP-binding protein</fullName>
    </submittedName>
</protein>
<feature type="domain" description="ABC transporter" evidence="6">
    <location>
        <begin position="274"/>
        <end position="516"/>
    </location>
</feature>
<dbReference type="GO" id="GO:0015833">
    <property type="term" value="P:peptide transport"/>
    <property type="evidence" value="ECO:0007669"/>
    <property type="project" value="InterPro"/>
</dbReference>
<accession>A0A6A4RP49</accession>
<keyword evidence="4" id="KW-0547">Nucleotide-binding</keyword>
<dbReference type="PROSITE" id="PS00211">
    <property type="entry name" value="ABC_TRANSPORTER_1"/>
    <property type="match status" value="2"/>
</dbReference>
<comment type="similarity">
    <text evidence="2">Belongs to the ABC transporter superfamily.</text>
</comment>
<dbReference type="Pfam" id="PF00005">
    <property type="entry name" value="ABC_tran"/>
    <property type="match status" value="2"/>
</dbReference>
<dbReference type="GO" id="GO:0055085">
    <property type="term" value="P:transmembrane transport"/>
    <property type="evidence" value="ECO:0007669"/>
    <property type="project" value="UniProtKB-ARBA"/>
</dbReference>
<organism evidence="7 8">
    <name type="scientific">Parasedimentitalea maritima</name>
    <dbReference type="NCBI Taxonomy" id="2578117"/>
    <lineage>
        <taxon>Bacteria</taxon>
        <taxon>Pseudomonadati</taxon>
        <taxon>Pseudomonadota</taxon>
        <taxon>Alphaproteobacteria</taxon>
        <taxon>Rhodobacterales</taxon>
        <taxon>Paracoccaceae</taxon>
        <taxon>Parasedimentitalea</taxon>
    </lineage>
</organism>
<dbReference type="GO" id="GO:0005524">
    <property type="term" value="F:ATP binding"/>
    <property type="evidence" value="ECO:0007669"/>
    <property type="project" value="UniProtKB-KW"/>
</dbReference>
<dbReference type="InterPro" id="IPR050319">
    <property type="entry name" value="ABC_transp_ATP-bind"/>
</dbReference>
<dbReference type="InterPro" id="IPR017871">
    <property type="entry name" value="ABC_transporter-like_CS"/>
</dbReference>
<dbReference type="EMBL" id="WSFO01000001">
    <property type="protein sequence ID" value="KAE9632272.1"/>
    <property type="molecule type" value="Genomic_DNA"/>
</dbReference>
<dbReference type="GO" id="GO:0016887">
    <property type="term" value="F:ATP hydrolysis activity"/>
    <property type="evidence" value="ECO:0007669"/>
    <property type="project" value="InterPro"/>
</dbReference>
<evidence type="ECO:0000256" key="1">
    <source>
        <dbReference type="ARBA" id="ARBA00004417"/>
    </source>
</evidence>
<dbReference type="Proteomes" id="UP000441586">
    <property type="component" value="Unassembled WGS sequence"/>
</dbReference>
<dbReference type="SUPFAM" id="SSF52540">
    <property type="entry name" value="P-loop containing nucleoside triphosphate hydrolases"/>
    <property type="match status" value="2"/>
</dbReference>
<proteinExistence type="inferred from homology"/>
<dbReference type="InterPro" id="IPR003593">
    <property type="entry name" value="AAA+_ATPase"/>
</dbReference>
<gene>
    <name evidence="7" type="ORF">GP644_00395</name>
</gene>
<evidence type="ECO:0000256" key="2">
    <source>
        <dbReference type="ARBA" id="ARBA00005417"/>
    </source>
</evidence>